<dbReference type="RefSeq" id="XP_003738595.1">
    <property type="nucleotide sequence ID" value="XM_003738547.1"/>
</dbReference>
<dbReference type="SUPFAM" id="SSF50044">
    <property type="entry name" value="SH3-domain"/>
    <property type="match status" value="2"/>
</dbReference>
<keyword evidence="7" id="KW-1185">Reference proteome</keyword>
<dbReference type="GeneID" id="100900095"/>
<dbReference type="KEGG" id="goe:100900095"/>
<feature type="domain" description="SH2" evidence="5">
    <location>
        <begin position="60"/>
        <end position="151"/>
    </location>
</feature>
<dbReference type="Proteomes" id="UP000694867">
    <property type="component" value="Unplaced"/>
</dbReference>
<dbReference type="InterPro" id="IPR036028">
    <property type="entry name" value="SH3-like_dom_sf"/>
</dbReference>
<feature type="domain" description="SH3" evidence="6">
    <location>
        <begin position="150"/>
        <end position="209"/>
    </location>
</feature>
<accession>A0AAJ6QNG8</accession>
<feature type="domain" description="SH3" evidence="6">
    <location>
        <begin position="1"/>
        <end position="58"/>
    </location>
</feature>
<evidence type="ECO:0000256" key="3">
    <source>
        <dbReference type="PROSITE-ProRule" id="PRU00191"/>
    </source>
</evidence>
<dbReference type="InterPro" id="IPR000980">
    <property type="entry name" value="SH2"/>
</dbReference>
<dbReference type="PRINTS" id="PR00452">
    <property type="entry name" value="SH3DOMAIN"/>
</dbReference>
<dbReference type="SMART" id="SM00252">
    <property type="entry name" value="SH2"/>
    <property type="match status" value="1"/>
</dbReference>
<sequence>MEAVAKYDFTASKKDELSFKKTKVLKVLNKEDDPNWFLVESEGEKGLVPATYLEMKNHDWYYGRLRRLDAEKLLGGKHLGAFLIRLSETQPEEFSLSVKCEDKVRHFKVLRGAPGMFNIWDIKFPSLNELIDYHRRNEAERMVKLKDMHPDDRLLRAKFDYTPKQGDELKFRAGDIILAVDRSDSDWWEGEIGHAKGKFPARYLSPYREQPSTYNSELAGIASKAPL</sequence>
<proteinExistence type="predicted"/>
<dbReference type="InterPro" id="IPR036860">
    <property type="entry name" value="SH2_dom_sf"/>
</dbReference>
<dbReference type="PANTHER" id="PTHR46037">
    <property type="entry name" value="PROTEIN ENHANCER OF SEVENLESS 2B"/>
    <property type="match status" value="1"/>
</dbReference>
<dbReference type="PROSITE" id="PS50002">
    <property type="entry name" value="SH3"/>
    <property type="match status" value="2"/>
</dbReference>
<evidence type="ECO:0000259" key="5">
    <source>
        <dbReference type="PROSITE" id="PS50001"/>
    </source>
</evidence>
<evidence type="ECO:0000313" key="8">
    <source>
        <dbReference type="RefSeq" id="XP_003738595.1"/>
    </source>
</evidence>
<dbReference type="GO" id="GO:0048468">
    <property type="term" value="P:cell development"/>
    <property type="evidence" value="ECO:0007669"/>
    <property type="project" value="UniProtKB-ARBA"/>
</dbReference>
<dbReference type="AlphaFoldDB" id="A0AAJ6QNG8"/>
<dbReference type="SUPFAM" id="SSF55550">
    <property type="entry name" value="SH2 domain"/>
    <property type="match status" value="1"/>
</dbReference>
<dbReference type="SMART" id="SM00326">
    <property type="entry name" value="SH3"/>
    <property type="match status" value="2"/>
</dbReference>
<keyword evidence="1 4" id="KW-0728">SH3 domain</keyword>
<organism evidence="7 8">
    <name type="scientific">Galendromus occidentalis</name>
    <name type="common">western predatory mite</name>
    <dbReference type="NCBI Taxonomy" id="34638"/>
    <lineage>
        <taxon>Eukaryota</taxon>
        <taxon>Metazoa</taxon>
        <taxon>Ecdysozoa</taxon>
        <taxon>Arthropoda</taxon>
        <taxon>Chelicerata</taxon>
        <taxon>Arachnida</taxon>
        <taxon>Acari</taxon>
        <taxon>Parasitiformes</taxon>
        <taxon>Mesostigmata</taxon>
        <taxon>Gamasina</taxon>
        <taxon>Phytoseioidea</taxon>
        <taxon>Phytoseiidae</taxon>
        <taxon>Typhlodrominae</taxon>
        <taxon>Galendromus</taxon>
    </lineage>
</organism>
<dbReference type="Pfam" id="PF00017">
    <property type="entry name" value="SH2"/>
    <property type="match status" value="1"/>
</dbReference>
<dbReference type="PROSITE" id="PS50001">
    <property type="entry name" value="SH2"/>
    <property type="match status" value="1"/>
</dbReference>
<gene>
    <name evidence="8" type="primary">LOC100900095</name>
</gene>
<name>A0AAJ6QNG8_9ACAR</name>
<protein>
    <submittedName>
        <fullName evidence="8">Protein enhancer of sevenless 2B-like</fullName>
    </submittedName>
</protein>
<dbReference type="InterPro" id="IPR043539">
    <property type="entry name" value="Grb2-like"/>
</dbReference>
<dbReference type="PRINTS" id="PR00499">
    <property type="entry name" value="P67PHOX"/>
</dbReference>
<evidence type="ECO:0000313" key="7">
    <source>
        <dbReference type="Proteomes" id="UP000694867"/>
    </source>
</evidence>
<reference evidence="8" key="1">
    <citation type="submission" date="2025-08" db="UniProtKB">
        <authorList>
            <consortium name="RefSeq"/>
        </authorList>
    </citation>
    <scope>IDENTIFICATION</scope>
</reference>
<dbReference type="Pfam" id="PF00018">
    <property type="entry name" value="SH3_1"/>
    <property type="match status" value="2"/>
</dbReference>
<evidence type="ECO:0000256" key="4">
    <source>
        <dbReference type="PROSITE-ProRule" id="PRU00192"/>
    </source>
</evidence>
<keyword evidence="2 3" id="KW-0727">SH2 domain</keyword>
<evidence type="ECO:0000259" key="6">
    <source>
        <dbReference type="PROSITE" id="PS50002"/>
    </source>
</evidence>
<evidence type="ECO:0000256" key="2">
    <source>
        <dbReference type="ARBA" id="ARBA00022999"/>
    </source>
</evidence>
<evidence type="ECO:0000256" key="1">
    <source>
        <dbReference type="ARBA" id="ARBA00022443"/>
    </source>
</evidence>
<dbReference type="InterPro" id="IPR001452">
    <property type="entry name" value="SH3_domain"/>
</dbReference>
<dbReference type="PRINTS" id="PR00401">
    <property type="entry name" value="SH2DOMAIN"/>
</dbReference>
<dbReference type="Gene3D" id="2.30.30.40">
    <property type="entry name" value="SH3 Domains"/>
    <property type="match status" value="2"/>
</dbReference>
<dbReference type="Gene3D" id="3.30.505.10">
    <property type="entry name" value="SH2 domain"/>
    <property type="match status" value="1"/>
</dbReference>